<organism evidence="1 2">
    <name type="scientific">Candidatus Nanohalobium constans</name>
    <dbReference type="NCBI Taxonomy" id="2565781"/>
    <lineage>
        <taxon>Archaea</taxon>
        <taxon>Candidatus Nanohalarchaeota</taxon>
        <taxon>Candidatus Nanohalobia</taxon>
        <taxon>Candidatus Nanohalobiales</taxon>
        <taxon>Candidatus Nanohalobiaceae</taxon>
        <taxon>Candidatus Nanohalobium</taxon>
    </lineage>
</organism>
<dbReference type="Proteomes" id="UP000377803">
    <property type="component" value="Chromosome"/>
</dbReference>
<keyword evidence="2" id="KW-1185">Reference proteome</keyword>
<accession>A0A5Q0UEN4</accession>
<dbReference type="EMBL" id="CP040089">
    <property type="protein sequence ID" value="QGA80032.1"/>
    <property type="molecule type" value="Genomic_DNA"/>
</dbReference>
<sequence>MGEVDFTGLQAYEEVSPAVVKGLKLLRDLDDYDTYWDFILKGLRRDLAESLPLLADGYNRYHYDEKAEAYKKVRSKLSRCQSCFLILKDIGVLTNEDVDSICRSLEGGIGRLNGLISRMEDDE</sequence>
<evidence type="ECO:0000313" key="1">
    <source>
        <dbReference type="EMBL" id="QGA80032.1"/>
    </source>
</evidence>
<protein>
    <recommendedName>
        <fullName evidence="3">Four helix bundle protein</fullName>
    </recommendedName>
</protein>
<evidence type="ECO:0000313" key="2">
    <source>
        <dbReference type="Proteomes" id="UP000377803"/>
    </source>
</evidence>
<reference evidence="2" key="1">
    <citation type="submission" date="2019-05" db="EMBL/GenBank/DDBJ databases">
        <title>Candidatus Nanohalobium constans, a novel model system to study the DPANN nano-sized archaea: genomic and physiological characterization of a nanoarchaeon co-cultured with its chitinotrophic host.</title>
        <authorList>
            <person name="La Cono V."/>
            <person name="Arcadi E."/>
            <person name="Crisafi F."/>
            <person name="Denaro R."/>
            <person name="La Spada G."/>
            <person name="Messina E."/>
            <person name="Smedile F."/>
            <person name="Toshchakov S.V."/>
            <person name="Shevchenko M.A."/>
            <person name="Golyshin P.N."/>
            <person name="Golyshina O.V."/>
            <person name="Ferrer M."/>
            <person name="Rohde M."/>
            <person name="Mushegian A."/>
            <person name="Sorokin D.Y."/>
            <person name="Giuliano L."/>
            <person name="Yakimov M.M."/>
        </authorList>
    </citation>
    <scope>NUCLEOTIDE SEQUENCE [LARGE SCALE GENOMIC DNA]</scope>
    <source>
        <strain evidence="2">LC1Nh</strain>
    </source>
</reference>
<dbReference type="InterPro" id="IPR036583">
    <property type="entry name" value="23S_rRNA_IVS_sf"/>
</dbReference>
<dbReference type="KEGG" id="ncon:LC1Nh_0124"/>
<dbReference type="AlphaFoldDB" id="A0A5Q0UEN4"/>
<name>A0A5Q0UEN4_9ARCH</name>
<dbReference type="GeneID" id="42364504"/>
<proteinExistence type="predicted"/>
<dbReference type="OrthoDB" id="373262at2157"/>
<dbReference type="Gene3D" id="1.20.1440.60">
    <property type="entry name" value="23S rRNA-intervening sequence"/>
    <property type="match status" value="1"/>
</dbReference>
<gene>
    <name evidence="1" type="ORF">LC1Nh_0124</name>
</gene>
<evidence type="ECO:0008006" key="3">
    <source>
        <dbReference type="Google" id="ProtNLM"/>
    </source>
</evidence>
<dbReference type="RefSeq" id="WP_153549769.1">
    <property type="nucleotide sequence ID" value="NZ_CP040089.1"/>
</dbReference>